<keyword evidence="1" id="KW-0378">Hydrolase</keyword>
<dbReference type="AlphaFoldDB" id="A0A853DLX8"/>
<dbReference type="PANTHER" id="PTHR43540">
    <property type="entry name" value="PEROXYUREIDOACRYLATE/UREIDOACRYLATE AMIDOHYDROLASE-RELATED"/>
    <property type="match status" value="1"/>
</dbReference>
<dbReference type="Pfam" id="PF00857">
    <property type="entry name" value="Isochorismatase"/>
    <property type="match status" value="1"/>
</dbReference>
<dbReference type="Gene3D" id="3.40.50.850">
    <property type="entry name" value="Isochorismatase-like"/>
    <property type="match status" value="1"/>
</dbReference>
<dbReference type="EMBL" id="JACCFW010000001">
    <property type="protein sequence ID" value="NYJ75135.1"/>
    <property type="molecule type" value="Genomic_DNA"/>
</dbReference>
<dbReference type="InterPro" id="IPR036380">
    <property type="entry name" value="Isochorismatase-like_sf"/>
</dbReference>
<dbReference type="GO" id="GO:0016787">
    <property type="term" value="F:hydrolase activity"/>
    <property type="evidence" value="ECO:0007669"/>
    <property type="project" value="UniProtKB-KW"/>
</dbReference>
<protein>
    <submittedName>
        <fullName evidence="3">Nicotinamidase-related amidase</fullName>
    </submittedName>
</protein>
<evidence type="ECO:0000313" key="3">
    <source>
        <dbReference type="EMBL" id="NYJ75135.1"/>
    </source>
</evidence>
<dbReference type="SUPFAM" id="SSF52499">
    <property type="entry name" value="Isochorismatase-like hydrolases"/>
    <property type="match status" value="1"/>
</dbReference>
<evidence type="ECO:0000313" key="4">
    <source>
        <dbReference type="Proteomes" id="UP000571817"/>
    </source>
</evidence>
<evidence type="ECO:0000259" key="2">
    <source>
        <dbReference type="Pfam" id="PF00857"/>
    </source>
</evidence>
<proteinExistence type="predicted"/>
<reference evidence="3 4" key="1">
    <citation type="submission" date="2020-07" db="EMBL/GenBank/DDBJ databases">
        <title>Sequencing the genomes of 1000 actinobacteria strains.</title>
        <authorList>
            <person name="Klenk H.-P."/>
        </authorList>
    </citation>
    <scope>NUCLEOTIDE SEQUENCE [LARGE SCALE GENOMIC DNA]</scope>
    <source>
        <strain evidence="3 4">DSM 29531</strain>
    </source>
</reference>
<dbReference type="CDD" id="cd01014">
    <property type="entry name" value="nicotinamidase_related"/>
    <property type="match status" value="1"/>
</dbReference>
<keyword evidence="4" id="KW-1185">Reference proteome</keyword>
<gene>
    <name evidence="3" type="ORF">HNR15_002098</name>
</gene>
<evidence type="ECO:0000256" key="1">
    <source>
        <dbReference type="ARBA" id="ARBA00022801"/>
    </source>
</evidence>
<dbReference type="RefSeq" id="WP_179481549.1">
    <property type="nucleotide sequence ID" value="NZ_JACCFW010000001.1"/>
</dbReference>
<name>A0A853DLX8_9MICO</name>
<feature type="domain" description="Isochorismatase-like" evidence="2">
    <location>
        <begin position="24"/>
        <end position="193"/>
    </location>
</feature>
<organism evidence="3 4">
    <name type="scientific">Allobranchiibius huperziae</name>
    <dbReference type="NCBI Taxonomy" id="1874116"/>
    <lineage>
        <taxon>Bacteria</taxon>
        <taxon>Bacillati</taxon>
        <taxon>Actinomycetota</taxon>
        <taxon>Actinomycetes</taxon>
        <taxon>Micrococcales</taxon>
        <taxon>Dermacoccaceae</taxon>
        <taxon>Allobranchiibius</taxon>
    </lineage>
</organism>
<dbReference type="InterPro" id="IPR050272">
    <property type="entry name" value="Isochorismatase-like_hydrls"/>
</dbReference>
<accession>A0A853DLX8</accession>
<dbReference type="PANTHER" id="PTHR43540:SF15">
    <property type="entry name" value="BLR5631 PROTEIN"/>
    <property type="match status" value="1"/>
</dbReference>
<dbReference type="Proteomes" id="UP000571817">
    <property type="component" value="Unassembled WGS sequence"/>
</dbReference>
<dbReference type="InterPro" id="IPR000868">
    <property type="entry name" value="Isochorismatase-like_dom"/>
</dbReference>
<sequence length="200" mass="20614">MTEHATLRQLSGMPEAPAPLADSTLIMIDLQNTYTRGVMELDGVQAALDQAEELLSNARDAGVPILHIMHDSGPGSPYDLQDDIGQIVSRVAPRDGEPVIVKKFPNAFTGTDLHDRLQAGPGRDLVLAGFMTHMCVNSTARGAFSLGYSPSVVAGATATRDLPGTDGGAPVSAAALQAASLAAVADLFGVVVATPSDIPG</sequence>
<comment type="caution">
    <text evidence="3">The sequence shown here is derived from an EMBL/GenBank/DDBJ whole genome shotgun (WGS) entry which is preliminary data.</text>
</comment>